<dbReference type="EMBL" id="PQXM01000017">
    <property type="protein sequence ID" value="TGO79987.1"/>
    <property type="molecule type" value="Genomic_DNA"/>
</dbReference>
<sequence>MPARVAFRRMLPRAGFVASSAAIGISASYSSDRAFDYMMGPTKPRSKRSPLMKAIEPTVFIMLYRHFKPSWQTMCAICVYHCYSGFCQGFCTAIFNGCKRAWDEIKTDNEAALALDSEDSFVEDTV</sequence>
<comment type="caution">
    <text evidence="1">The sequence shown here is derived from an EMBL/GenBank/DDBJ whole genome shotgun (WGS) entry which is preliminary data.</text>
</comment>
<evidence type="ECO:0000313" key="2">
    <source>
        <dbReference type="Proteomes" id="UP000297229"/>
    </source>
</evidence>
<evidence type="ECO:0000313" key="1">
    <source>
        <dbReference type="EMBL" id="TGO79987.1"/>
    </source>
</evidence>
<dbReference type="OrthoDB" id="3551459at2759"/>
<reference evidence="1 2" key="1">
    <citation type="submission" date="2017-12" db="EMBL/GenBank/DDBJ databases">
        <title>Comparative genomics of Botrytis spp.</title>
        <authorList>
            <person name="Valero-Jimenez C.A."/>
            <person name="Tapia P."/>
            <person name="Veloso J."/>
            <person name="Silva-Moreno E."/>
            <person name="Staats M."/>
            <person name="Valdes J.H."/>
            <person name="Van Kan J.A.L."/>
        </authorList>
    </citation>
    <scope>NUCLEOTIDE SEQUENCE [LARGE SCALE GENOMIC DNA]</scope>
    <source>
        <strain evidence="1 2">Be9601</strain>
    </source>
</reference>
<name>A0A4Z1KEY3_9HELO</name>
<proteinExistence type="predicted"/>
<protein>
    <submittedName>
        <fullName evidence="1">Uncharacterized protein</fullName>
    </submittedName>
</protein>
<dbReference type="Proteomes" id="UP000297229">
    <property type="component" value="Unassembled WGS sequence"/>
</dbReference>
<organism evidence="1 2">
    <name type="scientific">Botrytis elliptica</name>
    <dbReference type="NCBI Taxonomy" id="278938"/>
    <lineage>
        <taxon>Eukaryota</taxon>
        <taxon>Fungi</taxon>
        <taxon>Dikarya</taxon>
        <taxon>Ascomycota</taxon>
        <taxon>Pezizomycotina</taxon>
        <taxon>Leotiomycetes</taxon>
        <taxon>Helotiales</taxon>
        <taxon>Sclerotiniaceae</taxon>
        <taxon>Botrytis</taxon>
    </lineage>
</organism>
<dbReference type="AlphaFoldDB" id="A0A4Z1KEY3"/>
<keyword evidence="2" id="KW-1185">Reference proteome</keyword>
<gene>
    <name evidence="1" type="ORF">BELL_0017g00010</name>
</gene>
<accession>A0A4Z1KEY3</accession>